<evidence type="ECO:0000313" key="2">
    <source>
        <dbReference type="Proteomes" id="UP000887578"/>
    </source>
</evidence>
<dbReference type="AlphaFoldDB" id="A0A914QNJ6"/>
<dbReference type="Proteomes" id="UP000887578">
    <property type="component" value="Unplaced"/>
</dbReference>
<accession>A0A914QNJ6</accession>
<dbReference type="GO" id="GO:0004672">
    <property type="term" value="F:protein kinase activity"/>
    <property type="evidence" value="ECO:0007669"/>
    <property type="project" value="InterPro"/>
</dbReference>
<evidence type="ECO:0000259" key="1">
    <source>
        <dbReference type="PROSITE" id="PS50011"/>
    </source>
</evidence>
<feature type="domain" description="Protein kinase" evidence="1">
    <location>
        <begin position="1"/>
        <end position="75"/>
    </location>
</feature>
<reference evidence="3" key="1">
    <citation type="submission" date="2022-11" db="UniProtKB">
        <authorList>
            <consortium name="WormBaseParasite"/>
        </authorList>
    </citation>
    <scope>IDENTIFICATION</scope>
</reference>
<evidence type="ECO:0000313" key="3">
    <source>
        <dbReference type="WBParaSite" id="PDA_v2.g31522.t1"/>
    </source>
</evidence>
<organism evidence="2 3">
    <name type="scientific">Panagrolaimus davidi</name>
    <dbReference type="NCBI Taxonomy" id="227884"/>
    <lineage>
        <taxon>Eukaryota</taxon>
        <taxon>Metazoa</taxon>
        <taxon>Ecdysozoa</taxon>
        <taxon>Nematoda</taxon>
        <taxon>Chromadorea</taxon>
        <taxon>Rhabditida</taxon>
        <taxon>Tylenchina</taxon>
        <taxon>Panagrolaimomorpha</taxon>
        <taxon>Panagrolaimoidea</taxon>
        <taxon>Panagrolaimidae</taxon>
        <taxon>Panagrolaimus</taxon>
    </lineage>
</organism>
<proteinExistence type="predicted"/>
<dbReference type="GO" id="GO:0005524">
    <property type="term" value="F:ATP binding"/>
    <property type="evidence" value="ECO:0007669"/>
    <property type="project" value="InterPro"/>
</dbReference>
<dbReference type="InterPro" id="IPR011009">
    <property type="entry name" value="Kinase-like_dom_sf"/>
</dbReference>
<protein>
    <submittedName>
        <fullName evidence="3">Protein kinase domain-containing protein</fullName>
    </submittedName>
</protein>
<sequence>MAYALAALHMAGFIHRNVSPHLFSYPVQQTLDLLSSRMIITDFGLCTEYLYKNGPRVTVPFIGSLRYSSIQTHGT</sequence>
<dbReference type="InterPro" id="IPR000719">
    <property type="entry name" value="Prot_kinase_dom"/>
</dbReference>
<dbReference type="WBParaSite" id="PDA_v2.g31522.t1">
    <property type="protein sequence ID" value="PDA_v2.g31522.t1"/>
    <property type="gene ID" value="PDA_v2.g31522"/>
</dbReference>
<dbReference type="Gene3D" id="1.10.510.10">
    <property type="entry name" value="Transferase(Phosphotransferase) domain 1"/>
    <property type="match status" value="1"/>
</dbReference>
<name>A0A914QNJ6_9BILA</name>
<keyword evidence="2" id="KW-1185">Reference proteome</keyword>
<dbReference type="PROSITE" id="PS50011">
    <property type="entry name" value="PROTEIN_KINASE_DOM"/>
    <property type="match status" value="1"/>
</dbReference>
<dbReference type="SUPFAM" id="SSF56112">
    <property type="entry name" value="Protein kinase-like (PK-like)"/>
    <property type="match status" value="1"/>
</dbReference>